<gene>
    <name evidence="6" type="primary">crtF</name>
    <name evidence="6" type="ORF">ROTO_18780</name>
</gene>
<dbReference type="GO" id="GO:0043803">
    <property type="term" value="F:hydroxyneurosporene-O-methyltransferase activity"/>
    <property type="evidence" value="ECO:0007669"/>
    <property type="project" value="UniProtKB-EC"/>
</dbReference>
<dbReference type="Proteomes" id="UP000037046">
    <property type="component" value="Unassembled WGS sequence"/>
</dbReference>
<dbReference type="OrthoDB" id="7418600at2"/>
<dbReference type="SUPFAM" id="SSF53335">
    <property type="entry name" value="S-adenosyl-L-methionine-dependent methyltransferases"/>
    <property type="match status" value="1"/>
</dbReference>
<dbReference type="GO" id="GO:0032259">
    <property type="term" value="P:methylation"/>
    <property type="evidence" value="ECO:0007669"/>
    <property type="project" value="UniProtKB-KW"/>
</dbReference>
<dbReference type="PANTHER" id="PTHR43712:SF2">
    <property type="entry name" value="O-METHYLTRANSFERASE CICE"/>
    <property type="match status" value="1"/>
</dbReference>
<dbReference type="Gene3D" id="3.40.50.150">
    <property type="entry name" value="Vaccinia Virus protein VP39"/>
    <property type="match status" value="1"/>
</dbReference>
<dbReference type="InterPro" id="IPR016461">
    <property type="entry name" value="COMT-like"/>
</dbReference>
<dbReference type="Gene3D" id="1.10.10.10">
    <property type="entry name" value="Winged helix-like DNA-binding domain superfamily/Winged helix DNA-binding domain"/>
    <property type="match status" value="1"/>
</dbReference>
<organism evidence="6 7">
    <name type="scientific">Roseovarius tolerans</name>
    <dbReference type="NCBI Taxonomy" id="74031"/>
    <lineage>
        <taxon>Bacteria</taxon>
        <taxon>Pseudomonadati</taxon>
        <taxon>Pseudomonadota</taxon>
        <taxon>Alphaproteobacteria</taxon>
        <taxon>Rhodobacterales</taxon>
        <taxon>Roseobacteraceae</taxon>
        <taxon>Roseovarius</taxon>
    </lineage>
</organism>
<dbReference type="GO" id="GO:0046983">
    <property type="term" value="F:protein dimerization activity"/>
    <property type="evidence" value="ECO:0007669"/>
    <property type="project" value="InterPro"/>
</dbReference>
<dbReference type="STRING" id="74031.SAMN04488077_11633"/>
<dbReference type="RefSeq" id="WP_050662770.1">
    <property type="nucleotide sequence ID" value="NZ_CP118494.1"/>
</dbReference>
<dbReference type="SUPFAM" id="SSF46785">
    <property type="entry name" value="Winged helix' DNA-binding domain"/>
    <property type="match status" value="1"/>
</dbReference>
<dbReference type="InterPro" id="IPR012967">
    <property type="entry name" value="COMT_dimerisation"/>
</dbReference>
<dbReference type="PANTHER" id="PTHR43712">
    <property type="entry name" value="PUTATIVE (AFU_ORTHOLOGUE AFUA_4G14580)-RELATED"/>
    <property type="match status" value="1"/>
</dbReference>
<name>A0A0L6CUW7_9RHOB</name>
<feature type="domain" description="O-methyltransferase dimerisation" evidence="5">
    <location>
        <begin position="50"/>
        <end position="126"/>
    </location>
</feature>
<dbReference type="PROSITE" id="PS51683">
    <property type="entry name" value="SAM_OMT_II"/>
    <property type="match status" value="1"/>
</dbReference>
<reference evidence="7" key="1">
    <citation type="submission" date="2015-07" db="EMBL/GenBank/DDBJ databases">
        <title>Draft Genome Sequence of Roseovarius tolerans EL-164, a producer of N-Acylated Alanine Methyl Esters (NAMEs).</title>
        <authorList>
            <person name="Voget S."/>
            <person name="Bruns H."/>
            <person name="Wagner-Doebler I."/>
            <person name="Schulz S."/>
            <person name="Daniel R."/>
        </authorList>
    </citation>
    <scope>NUCLEOTIDE SEQUENCE [LARGE SCALE GENOMIC DNA]</scope>
    <source>
        <strain evidence="7">EL-164</strain>
    </source>
</reference>
<protein>
    <submittedName>
        <fullName evidence="6">Demethylspheroidene O-methyltransferase</fullName>
        <ecNumber evidence="6">2.1.1.210</ecNumber>
    </submittedName>
</protein>
<feature type="domain" description="O-methyltransferase C-terminal" evidence="4">
    <location>
        <begin position="142"/>
        <end position="354"/>
    </location>
</feature>
<dbReference type="CDD" id="cd02440">
    <property type="entry name" value="AdoMet_MTases"/>
    <property type="match status" value="1"/>
</dbReference>
<dbReference type="PATRIC" id="fig|74031.6.peg.1913"/>
<comment type="caution">
    <text evidence="6">The sequence shown here is derived from an EMBL/GenBank/DDBJ whole genome shotgun (WGS) entry which is preliminary data.</text>
</comment>
<accession>A0A0L6CUW7</accession>
<dbReference type="Pfam" id="PF00891">
    <property type="entry name" value="Methyltransf_2"/>
    <property type="match status" value="1"/>
</dbReference>
<dbReference type="Pfam" id="PF08100">
    <property type="entry name" value="Dimerisation"/>
    <property type="match status" value="1"/>
</dbReference>
<evidence type="ECO:0000313" key="6">
    <source>
        <dbReference type="EMBL" id="KNX41574.1"/>
    </source>
</evidence>
<dbReference type="InterPro" id="IPR029063">
    <property type="entry name" value="SAM-dependent_MTases_sf"/>
</dbReference>
<keyword evidence="2 6" id="KW-0808">Transferase</keyword>
<evidence type="ECO:0000256" key="1">
    <source>
        <dbReference type="ARBA" id="ARBA00022603"/>
    </source>
</evidence>
<dbReference type="InterPro" id="IPR036388">
    <property type="entry name" value="WH-like_DNA-bd_sf"/>
</dbReference>
<dbReference type="EC" id="2.1.1.210" evidence="6"/>
<evidence type="ECO:0000256" key="2">
    <source>
        <dbReference type="ARBA" id="ARBA00022679"/>
    </source>
</evidence>
<evidence type="ECO:0000313" key="7">
    <source>
        <dbReference type="Proteomes" id="UP000037046"/>
    </source>
</evidence>
<evidence type="ECO:0000259" key="4">
    <source>
        <dbReference type="Pfam" id="PF00891"/>
    </source>
</evidence>
<proteinExistence type="predicted"/>
<dbReference type="InterPro" id="IPR036390">
    <property type="entry name" value="WH_DNA-bd_sf"/>
</dbReference>
<keyword evidence="7" id="KW-1185">Reference proteome</keyword>
<keyword evidence="1 6" id="KW-0489">Methyltransferase</keyword>
<evidence type="ECO:0000256" key="3">
    <source>
        <dbReference type="ARBA" id="ARBA00022691"/>
    </source>
</evidence>
<evidence type="ECO:0000259" key="5">
    <source>
        <dbReference type="Pfam" id="PF08100"/>
    </source>
</evidence>
<dbReference type="InterPro" id="IPR001077">
    <property type="entry name" value="COMT_C"/>
</dbReference>
<dbReference type="EMBL" id="LGVV01000021">
    <property type="protein sequence ID" value="KNX41574.1"/>
    <property type="molecule type" value="Genomic_DNA"/>
</dbReference>
<sequence>MAVQDAIPAPRRPRAGLIARLLANPGFQSLASRLPFSRGIARRDGAALFDVVQGFVQSQVLFALIELDILRRLFNLGPQMPEVLARATAIPPDRMTHLLQAGAALDLLKRRRDGRFALARRGAALLGVPGLEAMIRHHRAFYVDMADPVALLRGEGETELARFWPYVFGASGEIAPDVAERYSDLMAQSQVLVAEDVLRMIPLRGVSCLMDVGGGSGAFLRALAQRHPRLALQLFDLPEVMPEATRRMAEAGLSGRVDLCGGSFREEALPKGADAISLIRVLYDHADDTVSDLLAKCHAALPPGGRLIVAEPMSGGARPERAGDVYFSFYTMAMGTGRVRSAARIAEMCRAAGFDTVTIPRAPRPYITGALICVKAE</sequence>
<dbReference type="GO" id="GO:0008171">
    <property type="term" value="F:O-methyltransferase activity"/>
    <property type="evidence" value="ECO:0007669"/>
    <property type="project" value="InterPro"/>
</dbReference>
<keyword evidence="3" id="KW-0949">S-adenosyl-L-methionine</keyword>
<dbReference type="AlphaFoldDB" id="A0A0L6CUW7"/>